<feature type="transmembrane region" description="Helical" evidence="1">
    <location>
        <begin position="12"/>
        <end position="29"/>
    </location>
</feature>
<evidence type="ECO:0000313" key="3">
    <source>
        <dbReference type="Proteomes" id="UP000278756"/>
    </source>
</evidence>
<dbReference type="EMBL" id="AP018828">
    <property type="protein sequence ID" value="BBF82507.1"/>
    <property type="molecule type" value="Genomic_DNA"/>
</dbReference>
<accession>A0A3G9G6Q6</accession>
<dbReference type="OrthoDB" id="7173079at2"/>
<dbReference type="Proteomes" id="UP000278756">
    <property type="component" value="Chromosome 2"/>
</dbReference>
<organism evidence="2 3">
    <name type="scientific">Asticcacaulis excentricus</name>
    <dbReference type="NCBI Taxonomy" id="78587"/>
    <lineage>
        <taxon>Bacteria</taxon>
        <taxon>Pseudomonadati</taxon>
        <taxon>Pseudomonadota</taxon>
        <taxon>Alphaproteobacteria</taxon>
        <taxon>Caulobacterales</taxon>
        <taxon>Caulobacteraceae</taxon>
        <taxon>Asticcacaulis</taxon>
    </lineage>
</organism>
<evidence type="ECO:0000256" key="1">
    <source>
        <dbReference type="SAM" id="Phobius"/>
    </source>
</evidence>
<keyword evidence="1" id="KW-1133">Transmembrane helix</keyword>
<dbReference type="AlphaFoldDB" id="A0A3G9G6Q6"/>
<reference evidence="3" key="1">
    <citation type="journal article" date="2017" name="Biotechnol. Biofuels">
        <title>Evaluation of environmental bacterial communities as a factor affecting the growth of duckweed Lemna minor.</title>
        <authorList>
            <person name="Ishizawa H."/>
            <person name="Kuroda M."/>
            <person name="Morikawa M."/>
            <person name="Ike M."/>
        </authorList>
    </citation>
    <scope>NUCLEOTIDE SEQUENCE [LARGE SCALE GENOMIC DNA]</scope>
    <source>
        <strain evidence="3">M6</strain>
    </source>
</reference>
<protein>
    <submittedName>
        <fullName evidence="2">Uncharacterized protein</fullName>
    </submittedName>
</protein>
<keyword evidence="1" id="KW-0472">Membrane</keyword>
<keyword evidence="1" id="KW-0812">Transmembrane</keyword>
<reference evidence="3" key="2">
    <citation type="journal article" date="2017" name="Plant Physiol. Biochem.">
        <title>Differential oxidative and antioxidative response of duckweed Lemna minor toward plant growth promoting/inhibiting bacteria.</title>
        <authorList>
            <person name="Ishizawa H."/>
            <person name="Kuroda M."/>
            <person name="Morikawa M."/>
            <person name="Ike M."/>
        </authorList>
    </citation>
    <scope>NUCLEOTIDE SEQUENCE [LARGE SCALE GENOMIC DNA]</scope>
    <source>
        <strain evidence="3">M6</strain>
    </source>
</reference>
<dbReference type="RefSeq" id="WP_126424088.1">
    <property type="nucleotide sequence ID" value="NZ_AP018828.1"/>
</dbReference>
<name>A0A3G9G6Q6_9CAUL</name>
<evidence type="ECO:0000313" key="2">
    <source>
        <dbReference type="EMBL" id="BBF82507.1"/>
    </source>
</evidence>
<proteinExistence type="predicted"/>
<gene>
    <name evidence="2" type="ORF">EM6_3148</name>
</gene>
<sequence>MLVTVQDMIGWGLLVLPLIVIAWAVLWLAEQTAERNRHERYLRFQAVLRHLGRDDTSWAEKMAAAHELRQYKEYRHIIGKIFDDGKVREEGQPAALEAELKDVSKSG</sequence>